<evidence type="ECO:0000256" key="7">
    <source>
        <dbReference type="RuleBase" id="RU362033"/>
    </source>
</evidence>
<organism evidence="12">
    <name type="scientific">Enterobius vermicularis</name>
    <name type="common">Human pinworm</name>
    <dbReference type="NCBI Taxonomy" id="51028"/>
    <lineage>
        <taxon>Eukaryota</taxon>
        <taxon>Metazoa</taxon>
        <taxon>Ecdysozoa</taxon>
        <taxon>Nematoda</taxon>
        <taxon>Chromadorea</taxon>
        <taxon>Rhabditida</taxon>
        <taxon>Spirurina</taxon>
        <taxon>Oxyuridomorpha</taxon>
        <taxon>Oxyuroidea</taxon>
        <taxon>Oxyuridae</taxon>
        <taxon>Enterobius</taxon>
    </lineage>
</organism>
<dbReference type="Gene3D" id="2.70.150.10">
    <property type="entry name" value="Calcium-transporting ATPase, cytoplasmic transduction domain A"/>
    <property type="match status" value="1"/>
</dbReference>
<dbReference type="NCBIfam" id="TIGR01652">
    <property type="entry name" value="ATPase-Plipid"/>
    <property type="match status" value="1"/>
</dbReference>
<gene>
    <name evidence="10" type="ORF">EVEC_LOCUS9714</name>
</gene>
<keyword evidence="6" id="KW-0479">Metal-binding</keyword>
<feature type="binding site" evidence="5">
    <location>
        <position position="679"/>
    </location>
    <ligand>
        <name>ATP</name>
        <dbReference type="ChEBI" id="CHEBI:30616"/>
    </ligand>
</feature>
<feature type="domain" description="P-type ATPase N-terminal" evidence="9">
    <location>
        <begin position="175"/>
        <end position="238"/>
    </location>
</feature>
<dbReference type="Pfam" id="PF00122">
    <property type="entry name" value="E1-E2_ATPase"/>
    <property type="match status" value="1"/>
</dbReference>
<evidence type="ECO:0000256" key="3">
    <source>
        <dbReference type="ARBA" id="ARBA00023136"/>
    </source>
</evidence>
<evidence type="ECO:0000256" key="2">
    <source>
        <dbReference type="ARBA" id="ARBA00022989"/>
    </source>
</evidence>
<evidence type="ECO:0000259" key="8">
    <source>
        <dbReference type="Pfam" id="PF00122"/>
    </source>
</evidence>
<dbReference type="GO" id="GO:0005524">
    <property type="term" value="F:ATP binding"/>
    <property type="evidence" value="ECO:0007669"/>
    <property type="project" value="UniProtKB-UniRule"/>
</dbReference>
<proteinExistence type="inferred from homology"/>
<keyword evidence="11" id="KW-1185">Reference proteome</keyword>
<dbReference type="PROSITE" id="PS51257">
    <property type="entry name" value="PROKAR_LIPOPROTEIN"/>
    <property type="match status" value="1"/>
</dbReference>
<dbReference type="InterPro" id="IPR023298">
    <property type="entry name" value="ATPase_P-typ_TM_dom_sf"/>
</dbReference>
<evidence type="ECO:0000256" key="5">
    <source>
        <dbReference type="PIRSR" id="PIRSR606539-2"/>
    </source>
</evidence>
<comment type="catalytic activity">
    <reaction evidence="7">
        <text>ATP + H2O + phospholipidSide 1 = ADP + phosphate + phospholipidSide 2.</text>
        <dbReference type="EC" id="7.6.2.1"/>
    </reaction>
</comment>
<accession>A0A0N4VHR8</accession>
<feature type="binding site" evidence="6">
    <location>
        <position position="597"/>
    </location>
    <ligand>
        <name>Mg(2+)</name>
        <dbReference type="ChEBI" id="CHEBI:18420"/>
    </ligand>
</feature>
<feature type="binding site" evidence="5">
    <location>
        <position position="598"/>
    </location>
    <ligand>
        <name>ATP</name>
        <dbReference type="ChEBI" id="CHEBI:30616"/>
    </ligand>
</feature>
<keyword evidence="5 7" id="KW-0067">ATP-binding</keyword>
<dbReference type="EMBL" id="UXUI01010249">
    <property type="protein sequence ID" value="VDD94963.1"/>
    <property type="molecule type" value="Genomic_DNA"/>
</dbReference>
<dbReference type="InterPro" id="IPR032631">
    <property type="entry name" value="P-type_ATPase_N"/>
</dbReference>
<dbReference type="PANTHER" id="PTHR24092">
    <property type="entry name" value="PROBABLE PHOSPHOLIPID-TRANSPORTING ATPASE"/>
    <property type="match status" value="1"/>
</dbReference>
<dbReference type="SUPFAM" id="SSF81653">
    <property type="entry name" value="Calcium ATPase, transduction domain A"/>
    <property type="match status" value="1"/>
</dbReference>
<feature type="active site" description="4-aspartylphosphate intermediate" evidence="4">
    <location>
        <position position="597"/>
    </location>
</feature>
<sequence>MDIYRLISFFTIQSFYFTVSCSCNCSLEMAIINESFCLYKFHDNSVSVTHQTPCIIYQTEKYVMESLQSSGCENLSQKRKLLKYNSAKKSYIIAFIIVEELMVGFFGWWNGMKSETWLDSITLNSLILSRNQNDKSDSLPLLHRNFEKQLWKFYTPSCSTTNAAKSSDTSKSRKIHINPKKNNEKLASNAIRTFQYAAWSFIPLFLAGQFRRVSNIFFLFVALLQQIPGISPTGRWITAIPLSIMLSICALKELFEDFVRFCQLQSNLLYLKKFKKTQNLKRVIRVDTVHGPLIRRRISDKKVNSRLASVLRYSKWAKIKWEEIAVGDIVKVEEGMSFPADLLLLSSSEENGFCYTETSNIDGETYLKRRNGLENTSYLKDVTKLQEFYCEVECEQPNKFLNQFRGTLTVAGQKYSLVNLRVIQKLKSTKAVLYGIEHILLRGARLKHTEWIYGVVLYTGHETKLLLNSSAAPIKLSSFEKSLNEKMIYMFAAFITLVIISVVAANVWRPSAWLNLNIVTTSGNEKSVFYNVITFFILYNNLLPISLLATLEMIRFFQAWYINNDLEMCDDFSNTPAVARTSNLMEELGKVNFVMCDKTGTLTQNVMRLKKCSVAGIGYGSDETEEFDGSAITECLRKPQNTSSDYLKEFLRMLAICHTVTPEKRKDRKLVYHASSPDEGALVHAARNLKFVFCKREPGLVVVNELVEMHLTQDSVIYSRLNENSGFQKECKDYLQEYATKVNFDVQLSEQYK</sequence>
<protein>
    <recommendedName>
        <fullName evidence="7">Phospholipid-transporting ATPase</fullName>
        <ecNumber evidence="7">7.6.2.1</ecNumber>
    </recommendedName>
</protein>
<feature type="transmembrane region" description="Helical" evidence="7">
    <location>
        <begin position="487"/>
        <end position="508"/>
    </location>
</feature>
<dbReference type="InterPro" id="IPR006539">
    <property type="entry name" value="P-type_ATPase_IV"/>
</dbReference>
<keyword evidence="1 7" id="KW-0812">Transmembrane</keyword>
<dbReference type="GO" id="GO:0140326">
    <property type="term" value="F:ATPase-coupled intramembrane lipid transporter activity"/>
    <property type="evidence" value="ECO:0007669"/>
    <property type="project" value="UniProtKB-EC"/>
</dbReference>
<dbReference type="Gene3D" id="3.40.1110.10">
    <property type="entry name" value="Calcium-transporting ATPase, cytoplasmic domain N"/>
    <property type="match status" value="1"/>
</dbReference>
<feature type="binding site" evidence="5">
    <location>
        <position position="597"/>
    </location>
    <ligand>
        <name>ATP</name>
        <dbReference type="ChEBI" id="CHEBI:30616"/>
    </ligand>
</feature>
<evidence type="ECO:0000256" key="6">
    <source>
        <dbReference type="PIRSR" id="PIRSR606539-3"/>
    </source>
</evidence>
<feature type="binding site" evidence="5">
    <location>
        <position position="599"/>
    </location>
    <ligand>
        <name>ATP</name>
        <dbReference type="ChEBI" id="CHEBI:30616"/>
    </ligand>
</feature>
<dbReference type="SUPFAM" id="SSF81665">
    <property type="entry name" value="Calcium ATPase, transmembrane domain M"/>
    <property type="match status" value="1"/>
</dbReference>
<feature type="domain" description="P-type ATPase A" evidence="8">
    <location>
        <begin position="305"/>
        <end position="365"/>
    </location>
</feature>
<feature type="binding site" evidence="6">
    <location>
        <position position="599"/>
    </location>
    <ligand>
        <name>Mg(2+)</name>
        <dbReference type="ChEBI" id="CHEBI:18420"/>
    </ligand>
</feature>
<reference evidence="12" key="1">
    <citation type="submission" date="2017-02" db="UniProtKB">
        <authorList>
            <consortium name="WormBaseParasite"/>
        </authorList>
    </citation>
    <scope>IDENTIFICATION</scope>
</reference>
<keyword evidence="6 7" id="KW-0460">Magnesium</keyword>
<evidence type="ECO:0000259" key="9">
    <source>
        <dbReference type="Pfam" id="PF16209"/>
    </source>
</evidence>
<dbReference type="GO" id="GO:0045332">
    <property type="term" value="P:phospholipid translocation"/>
    <property type="evidence" value="ECO:0007669"/>
    <property type="project" value="TreeGrafter"/>
</dbReference>
<feature type="transmembrane region" description="Helical" evidence="7">
    <location>
        <begin position="528"/>
        <end position="551"/>
    </location>
</feature>
<dbReference type="AlphaFoldDB" id="A0A0N4VHR8"/>
<evidence type="ECO:0000256" key="1">
    <source>
        <dbReference type="ARBA" id="ARBA00022692"/>
    </source>
</evidence>
<comment type="cofactor">
    <cofactor evidence="6">
        <name>Mg(2+)</name>
        <dbReference type="ChEBI" id="CHEBI:18420"/>
    </cofactor>
</comment>
<comment type="subcellular location">
    <subcellularLocation>
        <location evidence="7">Membrane</location>
        <topology evidence="7">Multi-pass membrane protein</topology>
    </subcellularLocation>
</comment>
<dbReference type="InterPro" id="IPR023299">
    <property type="entry name" value="ATPase_P-typ_cyto_dom_N"/>
</dbReference>
<dbReference type="GO" id="GO:0005886">
    <property type="term" value="C:plasma membrane"/>
    <property type="evidence" value="ECO:0007669"/>
    <property type="project" value="TreeGrafter"/>
</dbReference>
<comment type="caution">
    <text evidence="7">Lacks conserved residue(s) required for the propagation of feature annotation.</text>
</comment>
<dbReference type="OrthoDB" id="377733at2759"/>
<evidence type="ECO:0000256" key="4">
    <source>
        <dbReference type="PIRSR" id="PIRSR606539-1"/>
    </source>
</evidence>
<dbReference type="InterPro" id="IPR008250">
    <property type="entry name" value="ATPase_P-typ_transduc_dom_A_sf"/>
</dbReference>
<reference evidence="10 11" key="2">
    <citation type="submission" date="2018-10" db="EMBL/GenBank/DDBJ databases">
        <authorList>
            <consortium name="Pathogen Informatics"/>
        </authorList>
    </citation>
    <scope>NUCLEOTIDE SEQUENCE [LARGE SCALE GENOMIC DNA]</scope>
</reference>
<keyword evidence="2 7" id="KW-1133">Transmembrane helix</keyword>
<keyword evidence="3 7" id="KW-0472">Membrane</keyword>
<dbReference type="PROSITE" id="PS00154">
    <property type="entry name" value="ATPASE_E1_E2"/>
    <property type="match status" value="1"/>
</dbReference>
<dbReference type="InterPro" id="IPR018303">
    <property type="entry name" value="ATPase_P-typ_P_site"/>
</dbReference>
<dbReference type="SUPFAM" id="SSF81660">
    <property type="entry name" value="Metal cation-transporting ATPase, ATP-binding domain N"/>
    <property type="match status" value="1"/>
</dbReference>
<dbReference type="GO" id="GO:0000287">
    <property type="term" value="F:magnesium ion binding"/>
    <property type="evidence" value="ECO:0007669"/>
    <property type="project" value="UniProtKB-UniRule"/>
</dbReference>
<evidence type="ECO:0000313" key="12">
    <source>
        <dbReference type="WBParaSite" id="EVEC_0001036901-mRNA-1"/>
    </source>
</evidence>
<dbReference type="WBParaSite" id="EVEC_0001036901-mRNA-1">
    <property type="protein sequence ID" value="EVEC_0001036901-mRNA-1"/>
    <property type="gene ID" value="EVEC_0001036901"/>
</dbReference>
<evidence type="ECO:0000313" key="10">
    <source>
        <dbReference type="EMBL" id="VDD94963.1"/>
    </source>
</evidence>
<keyword evidence="7" id="KW-1278">Translocase</keyword>
<dbReference type="PANTHER" id="PTHR24092:SF150">
    <property type="entry name" value="PHOSPHOLIPID-TRANSPORTING ATPASE"/>
    <property type="match status" value="1"/>
</dbReference>
<dbReference type="Proteomes" id="UP000274131">
    <property type="component" value="Unassembled WGS sequence"/>
</dbReference>
<name>A0A0N4VHR8_ENTVE</name>
<comment type="similarity">
    <text evidence="7">Belongs to the cation transport ATPase (P-type) (TC 3.A.3) family. Type IV subfamily.</text>
</comment>
<dbReference type="EC" id="7.6.2.1" evidence="7"/>
<dbReference type="Pfam" id="PF16209">
    <property type="entry name" value="PhoLip_ATPase_N"/>
    <property type="match status" value="1"/>
</dbReference>
<dbReference type="STRING" id="51028.A0A0N4VHR8"/>
<dbReference type="InterPro" id="IPR059000">
    <property type="entry name" value="ATPase_P-type_domA"/>
</dbReference>
<evidence type="ECO:0000313" key="11">
    <source>
        <dbReference type="Proteomes" id="UP000274131"/>
    </source>
</evidence>
<dbReference type="GO" id="GO:0005802">
    <property type="term" value="C:trans-Golgi network"/>
    <property type="evidence" value="ECO:0007669"/>
    <property type="project" value="TreeGrafter"/>
</dbReference>
<keyword evidence="5 7" id="KW-0547">Nucleotide-binding</keyword>